<keyword evidence="5 6" id="KW-0472">Membrane</keyword>
<dbReference type="STRING" id="71784.A0A1Y2B4M2"/>
<feature type="transmembrane region" description="Helical" evidence="6">
    <location>
        <begin position="316"/>
        <end position="337"/>
    </location>
</feature>
<feature type="transmembrane region" description="Helical" evidence="6">
    <location>
        <begin position="256"/>
        <end position="279"/>
    </location>
</feature>
<dbReference type="Gene3D" id="1.20.1250.20">
    <property type="entry name" value="MFS general substrate transporter like domains"/>
    <property type="match status" value="1"/>
</dbReference>
<evidence type="ECO:0000256" key="4">
    <source>
        <dbReference type="ARBA" id="ARBA00022989"/>
    </source>
</evidence>
<comment type="subcellular location">
    <subcellularLocation>
        <location evidence="1">Membrane</location>
        <topology evidence="1">Multi-pass membrane protein</topology>
    </subcellularLocation>
</comment>
<reference evidence="8 9" key="1">
    <citation type="submission" date="2016-07" db="EMBL/GenBank/DDBJ databases">
        <title>Pervasive Adenine N6-methylation of Active Genes in Fungi.</title>
        <authorList>
            <consortium name="DOE Joint Genome Institute"/>
            <person name="Mondo S.J."/>
            <person name="Dannebaum R.O."/>
            <person name="Kuo R.C."/>
            <person name="Labutti K."/>
            <person name="Haridas S."/>
            <person name="Kuo A."/>
            <person name="Salamov A."/>
            <person name="Ahrendt S.R."/>
            <person name="Lipzen A."/>
            <person name="Sullivan W."/>
            <person name="Andreopoulos W.B."/>
            <person name="Clum A."/>
            <person name="Lindquist E."/>
            <person name="Daum C."/>
            <person name="Ramamoorthy G.K."/>
            <person name="Gryganskyi A."/>
            <person name="Culley D."/>
            <person name="Magnuson J.K."/>
            <person name="James T.Y."/>
            <person name="O'Malley M.A."/>
            <person name="Stajich J.E."/>
            <person name="Spatafora J.W."/>
            <person name="Visel A."/>
            <person name="Grigoriev I.V."/>
        </authorList>
    </citation>
    <scope>NUCLEOTIDE SEQUENCE [LARGE SCALE GENOMIC DNA]</scope>
    <source>
        <strain evidence="8 9">68-887.2</strain>
    </source>
</reference>
<dbReference type="InterPro" id="IPR036259">
    <property type="entry name" value="MFS_trans_sf"/>
</dbReference>
<dbReference type="PANTHER" id="PTHR42718:SF9">
    <property type="entry name" value="MAJOR FACILITATOR SUPERFAMILY MULTIDRUG TRANSPORTER MFSC"/>
    <property type="match status" value="1"/>
</dbReference>
<dbReference type="GO" id="GO:0022857">
    <property type="term" value="F:transmembrane transporter activity"/>
    <property type="evidence" value="ECO:0007669"/>
    <property type="project" value="InterPro"/>
</dbReference>
<evidence type="ECO:0000256" key="5">
    <source>
        <dbReference type="ARBA" id="ARBA00023136"/>
    </source>
</evidence>
<dbReference type="PANTHER" id="PTHR42718">
    <property type="entry name" value="MAJOR FACILITATOR SUPERFAMILY MULTIDRUG TRANSPORTER MFSC"/>
    <property type="match status" value="1"/>
</dbReference>
<dbReference type="Proteomes" id="UP000193986">
    <property type="component" value="Unassembled WGS sequence"/>
</dbReference>
<keyword evidence="3 6" id="KW-0812">Transmembrane</keyword>
<dbReference type="AlphaFoldDB" id="A0A1Y2B4M2"/>
<proteinExistence type="predicted"/>
<dbReference type="SUPFAM" id="SSF103473">
    <property type="entry name" value="MFS general substrate transporter"/>
    <property type="match status" value="2"/>
</dbReference>
<comment type="caution">
    <text evidence="8">The sequence shown here is derived from an EMBL/GenBank/DDBJ whole genome shotgun (WGS) entry which is preliminary data.</text>
</comment>
<sequence length="533" mass="58457">MVDLCNPVGTDKDKVDSFHYRHATPVANAFAEAEAKVEAEQGGAEFKLGQVKKWSLLAVFALGLFVDMWSYSTFFIFTAEISEDLDVAFESQSWVITSYTVTFAAFLLFWGRVADLYSAKPVFVFGFLALGILNLVISFLPDKYSFFILRAVSGIAGATLIPASFRLIAAVFEPHELGKAFTLYGMSGPLASVTGVLVAGFIEYIPLKGQGTAWRWFFRILAAVIIPISIGCLYWIPKPRGAIANVEGKWKRLDIIGAFLMLSAVILLILGLTLGASFGWKKPGFLVPFLLSFVLFPAFFVWEARIPTEYALLPPATWRIPNFTVFIVFALFIYGWWGTNFLPFVEIYVDNHGEKPIIAAVRLLPQALSASAVTVLLTVFPILVSRPRWPIVVGMLGSLTGFALFIGSHTQVGNDYWRYIFPGSIIGSGCTMVLFTATSVGVMTSVPAEVSGMVGAVLQVAFQVGAAVSLSIQAGLLTINPGSISNFKNTQASWYFELGWGILWIIGFLVFYRPSKNAQNDVEEGEKKVVVAH</sequence>
<accession>A0A1Y2B4M2</accession>
<keyword evidence="2" id="KW-0813">Transport</keyword>
<evidence type="ECO:0000313" key="9">
    <source>
        <dbReference type="Proteomes" id="UP000193986"/>
    </source>
</evidence>
<dbReference type="InterPro" id="IPR020846">
    <property type="entry name" value="MFS_dom"/>
</dbReference>
<keyword evidence="9" id="KW-1185">Reference proteome</keyword>
<feature type="transmembrane region" description="Helical" evidence="6">
    <location>
        <begin position="391"/>
        <end position="410"/>
    </location>
</feature>
<dbReference type="OrthoDB" id="440755at2759"/>
<feature type="transmembrane region" description="Helical" evidence="6">
    <location>
        <begin position="56"/>
        <end position="79"/>
    </location>
</feature>
<feature type="transmembrane region" description="Helical" evidence="6">
    <location>
        <begin position="91"/>
        <end position="110"/>
    </location>
</feature>
<feature type="transmembrane region" description="Helical" evidence="6">
    <location>
        <begin position="416"/>
        <end position="438"/>
    </location>
</feature>
<dbReference type="PROSITE" id="PS50850">
    <property type="entry name" value="MFS"/>
    <property type="match status" value="1"/>
</dbReference>
<feature type="transmembrane region" description="Helical" evidence="6">
    <location>
        <begin position="122"/>
        <end position="141"/>
    </location>
</feature>
<keyword evidence="4 6" id="KW-1133">Transmembrane helix</keyword>
<organism evidence="8 9">
    <name type="scientific">Naematelia encephala</name>
    <dbReference type="NCBI Taxonomy" id="71784"/>
    <lineage>
        <taxon>Eukaryota</taxon>
        <taxon>Fungi</taxon>
        <taxon>Dikarya</taxon>
        <taxon>Basidiomycota</taxon>
        <taxon>Agaricomycotina</taxon>
        <taxon>Tremellomycetes</taxon>
        <taxon>Tremellales</taxon>
        <taxon>Naemateliaceae</taxon>
        <taxon>Naematelia</taxon>
    </lineage>
</organism>
<gene>
    <name evidence="8" type="ORF">BCR39DRAFT_467324</name>
</gene>
<dbReference type="Pfam" id="PF07690">
    <property type="entry name" value="MFS_1"/>
    <property type="match status" value="1"/>
</dbReference>
<feature type="transmembrane region" description="Helical" evidence="6">
    <location>
        <begin position="357"/>
        <end position="384"/>
    </location>
</feature>
<feature type="transmembrane region" description="Helical" evidence="6">
    <location>
        <begin position="181"/>
        <end position="204"/>
    </location>
</feature>
<evidence type="ECO:0000256" key="3">
    <source>
        <dbReference type="ARBA" id="ARBA00022692"/>
    </source>
</evidence>
<evidence type="ECO:0000256" key="6">
    <source>
        <dbReference type="SAM" id="Phobius"/>
    </source>
</evidence>
<name>A0A1Y2B4M2_9TREE</name>
<evidence type="ECO:0000256" key="2">
    <source>
        <dbReference type="ARBA" id="ARBA00022448"/>
    </source>
</evidence>
<evidence type="ECO:0000259" key="7">
    <source>
        <dbReference type="PROSITE" id="PS50850"/>
    </source>
</evidence>
<feature type="transmembrane region" description="Helical" evidence="6">
    <location>
        <begin position="450"/>
        <end position="472"/>
    </location>
</feature>
<evidence type="ECO:0000256" key="1">
    <source>
        <dbReference type="ARBA" id="ARBA00004141"/>
    </source>
</evidence>
<feature type="transmembrane region" description="Helical" evidence="6">
    <location>
        <begin position="147"/>
        <end position="169"/>
    </location>
</feature>
<protein>
    <submittedName>
        <fullName evidence="8">Major facilitator superfamily domain-containing protein</fullName>
    </submittedName>
</protein>
<feature type="transmembrane region" description="Helical" evidence="6">
    <location>
        <begin position="285"/>
        <end position="304"/>
    </location>
</feature>
<feature type="transmembrane region" description="Helical" evidence="6">
    <location>
        <begin position="492"/>
        <end position="512"/>
    </location>
</feature>
<feature type="domain" description="Major facilitator superfamily (MFS) profile" evidence="7">
    <location>
        <begin position="56"/>
        <end position="516"/>
    </location>
</feature>
<dbReference type="InParanoid" id="A0A1Y2B4M2"/>
<dbReference type="GO" id="GO:0016020">
    <property type="term" value="C:membrane"/>
    <property type="evidence" value="ECO:0007669"/>
    <property type="project" value="UniProtKB-SubCell"/>
</dbReference>
<evidence type="ECO:0000313" key="8">
    <source>
        <dbReference type="EMBL" id="ORY29676.1"/>
    </source>
</evidence>
<dbReference type="EMBL" id="MCFC01000024">
    <property type="protein sequence ID" value="ORY29676.1"/>
    <property type="molecule type" value="Genomic_DNA"/>
</dbReference>
<feature type="transmembrane region" description="Helical" evidence="6">
    <location>
        <begin position="216"/>
        <end position="236"/>
    </location>
</feature>
<dbReference type="InterPro" id="IPR011701">
    <property type="entry name" value="MFS"/>
</dbReference>